<organism evidence="3 4">
    <name type="scientific">Helcococcus ovis</name>
    <dbReference type="NCBI Taxonomy" id="72026"/>
    <lineage>
        <taxon>Bacteria</taxon>
        <taxon>Bacillati</taxon>
        <taxon>Bacillota</taxon>
        <taxon>Tissierellia</taxon>
        <taxon>Tissierellales</taxon>
        <taxon>Peptoniphilaceae</taxon>
        <taxon>Helcococcus</taxon>
    </lineage>
</organism>
<dbReference type="Gene3D" id="2.60.40.10">
    <property type="entry name" value="Immunoglobulins"/>
    <property type="match status" value="1"/>
</dbReference>
<protein>
    <submittedName>
        <fullName evidence="3">Type I pullulanase</fullName>
        <ecNumber evidence="3">3.2.1.41</ecNumber>
    </submittedName>
</protein>
<dbReference type="GeneID" id="97030950"/>
<comment type="caution">
    <text evidence="3">The sequence shown here is derived from an EMBL/GenBank/DDBJ whole genome shotgun (WGS) entry which is preliminary data.</text>
</comment>
<sequence>MFEINNELLETKLGLSYSPEKSIIRVWSPSRESITLCLYDSYSTQSKTEFNMIKDENNVFEIILDGNMEGKFYTFLIDGMEVADPYSFASSANSKRTAIIDLSKSNPEGFIEHKIPFNDKDKAIIVETHIADISINENSGAENRGLFLGAAQTGTKYNNVSTGLDHFKELGVTHIHLLPVTDYLTVNELKPLSKYPKNYNWGYDQELYNNIEGSFSTNPNDPYSRIREFKTLIKNYHENGMSIVMDVVYNHTFRTSDSPFNIIEPMYYYRSENGNFTNGSGCGNELASERPMVRKFIVESLCYLAREYKIDGFRFDLMALTDIDTIMLAIEKLREINPNILIYGEPWMALPSPLPYDKQIVIGAQKDKKFAIFNPFIRDSIKGDNDGSVKGYIQGEYYLKKNIKNGLMGSIGLDANDASSFANPIESINYFNAHDNLIFYDKLLKSNVEQEDIKDLTYMAFSIIMTAQGIPFFHSGNSFLRTKYMDHNSYASPSNINGIDWSLKEKNYDIFLKIKNLIELRKRLGIFNYTTAEDVRNNLTFINGLKDSVIAFTIKKEDKKYLIIHNFSKNRESLSINLGKIYKLNLIWENEFKDEFVNEFSIDGYSTNVYSLVEE</sequence>
<dbReference type="OrthoDB" id="9761875at2"/>
<keyword evidence="3" id="KW-0378">Hydrolase</keyword>
<keyword evidence="4" id="KW-1185">Reference proteome</keyword>
<keyword evidence="3" id="KW-0326">Glycosidase</keyword>
<dbReference type="SUPFAM" id="SSF81296">
    <property type="entry name" value="E set domains"/>
    <property type="match status" value="1"/>
</dbReference>
<dbReference type="AlphaFoldDB" id="A0A4R9C2N0"/>
<dbReference type="InterPro" id="IPR011840">
    <property type="entry name" value="PulA_typeI"/>
</dbReference>
<dbReference type="GO" id="GO:0005975">
    <property type="term" value="P:carbohydrate metabolic process"/>
    <property type="evidence" value="ECO:0007669"/>
    <property type="project" value="InterPro"/>
</dbReference>
<dbReference type="CDD" id="cd02860">
    <property type="entry name" value="E_set_Pullulanase"/>
    <property type="match status" value="1"/>
</dbReference>
<dbReference type="InterPro" id="IPR017853">
    <property type="entry name" value="GH"/>
</dbReference>
<dbReference type="PANTHER" id="PTHR43002">
    <property type="entry name" value="GLYCOGEN DEBRANCHING ENZYME"/>
    <property type="match status" value="1"/>
</dbReference>
<gene>
    <name evidence="3" type="primary">pulA</name>
    <name evidence="3" type="ORF">EQF91_04705</name>
</gene>
<evidence type="ECO:0000313" key="4">
    <source>
        <dbReference type="Proteomes" id="UP000297454"/>
    </source>
</evidence>
<dbReference type="InterPro" id="IPR014756">
    <property type="entry name" value="Ig_E-set"/>
</dbReference>
<dbReference type="Gene3D" id="3.20.20.80">
    <property type="entry name" value="Glycosidases"/>
    <property type="match status" value="1"/>
</dbReference>
<dbReference type="SMART" id="SM00642">
    <property type="entry name" value="Aamy"/>
    <property type="match status" value="1"/>
</dbReference>
<dbReference type="NCBIfam" id="TIGR02104">
    <property type="entry name" value="pulA_typeI"/>
    <property type="match status" value="1"/>
</dbReference>
<dbReference type="Pfam" id="PF00128">
    <property type="entry name" value="Alpha-amylase"/>
    <property type="match status" value="1"/>
</dbReference>
<accession>A0A4R9C2N0</accession>
<evidence type="ECO:0000259" key="2">
    <source>
        <dbReference type="SMART" id="SM00642"/>
    </source>
</evidence>
<dbReference type="InterPro" id="IPR006047">
    <property type="entry name" value="GH13_cat_dom"/>
</dbReference>
<proteinExistence type="inferred from homology"/>
<evidence type="ECO:0000256" key="1">
    <source>
        <dbReference type="ARBA" id="ARBA00008061"/>
    </source>
</evidence>
<dbReference type="CDD" id="cd11341">
    <property type="entry name" value="AmyAc_Pullulanase_LD-like"/>
    <property type="match status" value="1"/>
</dbReference>
<reference evidence="3 4" key="1">
    <citation type="submission" date="2019-01" db="EMBL/GenBank/DDBJ databases">
        <title>Draft Genome Sequences of Helcococcus ovis Strains Isolated from the Uterus and Vagina of Dairy Cows with Metritis.</title>
        <authorList>
            <person name="Cunha F."/>
            <person name="Jeon S.J."/>
            <person name="Kutzer P."/>
            <person name="Galvao K.N."/>
        </authorList>
    </citation>
    <scope>NUCLEOTIDE SEQUENCE [LARGE SCALE GENOMIC DNA]</scope>
    <source>
        <strain evidence="3 4">KG-37</strain>
    </source>
</reference>
<dbReference type="EC" id="3.2.1.41" evidence="3"/>
<name>A0A4R9C2N0_9FIRM</name>
<dbReference type="RefSeq" id="WP_134710713.1">
    <property type="nucleotide sequence ID" value="NZ_CP119081.1"/>
</dbReference>
<dbReference type="Pfam" id="PF02922">
    <property type="entry name" value="CBM_48"/>
    <property type="match status" value="1"/>
</dbReference>
<comment type="similarity">
    <text evidence="1">Belongs to the glycosyl hydrolase 13 family.</text>
</comment>
<dbReference type="EMBL" id="SCFR01000013">
    <property type="protein sequence ID" value="TFF66104.1"/>
    <property type="molecule type" value="Genomic_DNA"/>
</dbReference>
<dbReference type="GO" id="GO:0051060">
    <property type="term" value="F:pullulanase activity"/>
    <property type="evidence" value="ECO:0007669"/>
    <property type="project" value="UniProtKB-EC"/>
</dbReference>
<evidence type="ECO:0000313" key="3">
    <source>
        <dbReference type="EMBL" id="TFF66104.1"/>
    </source>
</evidence>
<feature type="domain" description="Glycosyl hydrolase family 13 catalytic" evidence="2">
    <location>
        <begin position="117"/>
        <end position="521"/>
    </location>
</feature>
<dbReference type="InterPro" id="IPR004193">
    <property type="entry name" value="Glyco_hydro_13_N"/>
</dbReference>
<dbReference type="InterPro" id="IPR013783">
    <property type="entry name" value="Ig-like_fold"/>
</dbReference>
<dbReference type="SUPFAM" id="SSF51445">
    <property type="entry name" value="(Trans)glycosidases"/>
    <property type="match status" value="1"/>
</dbReference>
<dbReference type="Proteomes" id="UP000297454">
    <property type="component" value="Unassembled WGS sequence"/>
</dbReference>